<dbReference type="InterPro" id="IPR050306">
    <property type="entry name" value="PfkB_Carbo_kinase"/>
</dbReference>
<dbReference type="Pfam" id="PF00294">
    <property type="entry name" value="PfkB"/>
    <property type="match status" value="1"/>
</dbReference>
<keyword evidence="8" id="KW-1185">Reference proteome</keyword>
<dbReference type="GO" id="GO:0005524">
    <property type="term" value="F:ATP binding"/>
    <property type="evidence" value="ECO:0007669"/>
    <property type="project" value="UniProtKB-KW"/>
</dbReference>
<reference evidence="7 8" key="2">
    <citation type="journal article" date="2011" name="J. Bacteriol.">
        <title>Genome Sequence of Kosmotoga olearia Strain TBF 19.5.1, a Thermophilic Bacterium with a Wide Growth Temperature Range, Isolated from the Troll B Oil Platform in the North Sea.</title>
        <authorList>
            <person name="Swithers K.S."/>
            <person name="Dipippo J.L."/>
            <person name="Bruce D.C."/>
            <person name="Detter C."/>
            <person name="Tapia R."/>
            <person name="Han S."/>
            <person name="Goodwin L.A."/>
            <person name="Han J."/>
            <person name="Woyke T."/>
            <person name="Pitluck S."/>
            <person name="Pennacchio L."/>
            <person name="Nolan M."/>
            <person name="Mikhailova N."/>
            <person name="Land M.L."/>
            <person name="Nesbo C.L."/>
            <person name="Gogarten J.P."/>
            <person name="Noll K.M."/>
        </authorList>
    </citation>
    <scope>NUCLEOTIDE SEQUENCE [LARGE SCALE GENOMIC DNA]</scope>
    <source>
        <strain evidence="8">ATCC BAA-1733 / DSM 21960 / TBF 19.5.1</strain>
    </source>
</reference>
<evidence type="ECO:0000313" key="8">
    <source>
        <dbReference type="Proteomes" id="UP000002382"/>
    </source>
</evidence>
<dbReference type="STRING" id="521045.Kole_1070"/>
<dbReference type="Gene3D" id="6.10.140.490">
    <property type="match status" value="1"/>
</dbReference>
<dbReference type="Gene3D" id="3.40.1620.20">
    <property type="match status" value="1"/>
</dbReference>
<keyword evidence="3" id="KW-0547">Nucleotide-binding</keyword>
<dbReference type="RefSeq" id="WP_015868431.1">
    <property type="nucleotide sequence ID" value="NC_012785.1"/>
</dbReference>
<name>C5CHZ1_KOSOT</name>
<keyword evidence="2" id="KW-0808">Transferase</keyword>
<dbReference type="PANTHER" id="PTHR43085">
    <property type="entry name" value="HEXOKINASE FAMILY MEMBER"/>
    <property type="match status" value="1"/>
</dbReference>
<dbReference type="AlphaFoldDB" id="C5CHZ1"/>
<sequence length="310" mass="34823">MKKILIIGELLIDLISEEYVDDLADAKSFKKYYAGSPGNLAINLKNLGIEPLLLASVGDDPFGRGYKKWLEEKGIKTTFINQSKLPTSFVIVSKSQDTPLFMPIRGADYKIEFPQEPEKLFEGVEFIHLTSWPLSRNPARKTVMKVLEIAKKRGTKVCFDPNYREILWENGSDGKTFIREFMKDIYLVKPSLDDSFHIFGKMSPRRYINEYHKCGVENVVLTLGKDGVLVSDGEKVKKIHTYAKNVVDTTGAGDAFWSGLYHGLLKGFDVFGAAKIGNAAAAFRLETEDKSVPIPSIEVLKKIMETRSIS</sequence>
<evidence type="ECO:0000256" key="1">
    <source>
        <dbReference type="ARBA" id="ARBA00010688"/>
    </source>
</evidence>
<evidence type="ECO:0000256" key="5">
    <source>
        <dbReference type="ARBA" id="ARBA00022840"/>
    </source>
</evidence>
<dbReference type="EMBL" id="CP001634">
    <property type="protein sequence ID" value="ACR79773.1"/>
    <property type="molecule type" value="Genomic_DNA"/>
</dbReference>
<dbReference type="Proteomes" id="UP000002382">
    <property type="component" value="Chromosome"/>
</dbReference>
<dbReference type="eggNOG" id="COG0524">
    <property type="taxonomic scope" value="Bacteria"/>
</dbReference>
<dbReference type="Gene3D" id="3.40.1190.30">
    <property type="match status" value="1"/>
</dbReference>
<protein>
    <submittedName>
        <fullName evidence="7">PfkB domain protein</fullName>
    </submittedName>
</protein>
<dbReference type="InterPro" id="IPR029056">
    <property type="entry name" value="Ribokinase-like"/>
</dbReference>
<evidence type="ECO:0000313" key="7">
    <source>
        <dbReference type="EMBL" id="ACR79773.1"/>
    </source>
</evidence>
<dbReference type="PANTHER" id="PTHR43085:SF1">
    <property type="entry name" value="PSEUDOURIDINE KINASE-RELATED"/>
    <property type="match status" value="1"/>
</dbReference>
<dbReference type="SUPFAM" id="SSF53613">
    <property type="entry name" value="Ribokinase-like"/>
    <property type="match status" value="1"/>
</dbReference>
<dbReference type="HOGENOM" id="CLU_027634_6_1_0"/>
<gene>
    <name evidence="7" type="ordered locus">Kole_1070</name>
</gene>
<dbReference type="CDD" id="cd01167">
    <property type="entry name" value="bac_FRK"/>
    <property type="match status" value="1"/>
</dbReference>
<dbReference type="KEGG" id="kol:Kole_1070"/>
<reference evidence="7 8" key="1">
    <citation type="submission" date="2009-06" db="EMBL/GenBank/DDBJ databases">
        <title>Complete sequence of Thermotogales bacterium TBF 19.5.1.</title>
        <authorList>
            <consortium name="US DOE Joint Genome Institute"/>
            <person name="Lucas S."/>
            <person name="Copeland A."/>
            <person name="Lapidus A."/>
            <person name="Glavina del Rio T."/>
            <person name="Tice H."/>
            <person name="Bruce D."/>
            <person name="Goodwin L."/>
            <person name="Pitluck S."/>
            <person name="Chertkov O."/>
            <person name="Brettin T."/>
            <person name="Detter J.C."/>
            <person name="Han C."/>
            <person name="Schmutz J."/>
            <person name="Larimer F."/>
            <person name="Land M."/>
            <person name="Hauser L."/>
            <person name="Kyrpides N."/>
            <person name="Ovchinnikova G."/>
            <person name="Noll K."/>
        </authorList>
    </citation>
    <scope>NUCLEOTIDE SEQUENCE [LARGE SCALE GENOMIC DNA]</scope>
    <source>
        <strain evidence="8">ATCC BAA-1733 / DSM 21960 / TBF 19.5.1</strain>
    </source>
</reference>
<proteinExistence type="inferred from homology"/>
<evidence type="ECO:0000259" key="6">
    <source>
        <dbReference type="Pfam" id="PF00294"/>
    </source>
</evidence>
<dbReference type="OrthoDB" id="9813569at2"/>
<evidence type="ECO:0000256" key="2">
    <source>
        <dbReference type="ARBA" id="ARBA00022679"/>
    </source>
</evidence>
<organism evidence="7 8">
    <name type="scientific">Kosmotoga olearia (strain ATCC BAA-1733 / DSM 21960 / TBF 19.5.1)</name>
    <dbReference type="NCBI Taxonomy" id="521045"/>
    <lineage>
        <taxon>Bacteria</taxon>
        <taxon>Thermotogati</taxon>
        <taxon>Thermotogota</taxon>
        <taxon>Thermotogae</taxon>
        <taxon>Kosmotogales</taxon>
        <taxon>Kosmotogaceae</taxon>
        <taxon>Kosmotoga</taxon>
    </lineage>
</organism>
<dbReference type="GO" id="GO:0016301">
    <property type="term" value="F:kinase activity"/>
    <property type="evidence" value="ECO:0007669"/>
    <property type="project" value="UniProtKB-KW"/>
</dbReference>
<keyword evidence="5" id="KW-0067">ATP-binding</keyword>
<comment type="similarity">
    <text evidence="1">Belongs to the carbohydrate kinase PfkB family.</text>
</comment>
<dbReference type="InterPro" id="IPR011611">
    <property type="entry name" value="PfkB_dom"/>
</dbReference>
<feature type="domain" description="Carbohydrate kinase PfkB" evidence="6">
    <location>
        <begin position="1"/>
        <end position="295"/>
    </location>
</feature>
<evidence type="ECO:0000256" key="3">
    <source>
        <dbReference type="ARBA" id="ARBA00022741"/>
    </source>
</evidence>
<evidence type="ECO:0000256" key="4">
    <source>
        <dbReference type="ARBA" id="ARBA00022777"/>
    </source>
</evidence>
<accession>C5CHZ1</accession>
<keyword evidence="4" id="KW-0418">Kinase</keyword>